<name>A0AAD7S7Y9_9TELE</name>
<dbReference type="PANTHER" id="PTHR15922">
    <property type="entry name" value="NEUROBLASTOMA-AMPLIFIED SEQUENCE"/>
    <property type="match status" value="1"/>
</dbReference>
<proteinExistence type="predicted"/>
<comment type="caution">
    <text evidence="2">The sequence shown here is derived from an EMBL/GenBank/DDBJ whole genome shotgun (WGS) entry which is preliminary data.</text>
</comment>
<evidence type="ECO:0000313" key="2">
    <source>
        <dbReference type="EMBL" id="KAJ8397644.1"/>
    </source>
</evidence>
<dbReference type="AlphaFoldDB" id="A0AAD7S7Y9"/>
<dbReference type="GO" id="GO:0000149">
    <property type="term" value="F:SNARE binding"/>
    <property type="evidence" value="ECO:0007669"/>
    <property type="project" value="TreeGrafter"/>
</dbReference>
<dbReference type="InterPro" id="IPR054751">
    <property type="entry name" value="NBAS_C"/>
</dbReference>
<dbReference type="Pfam" id="PF22913">
    <property type="entry name" value="NBAS_11th"/>
    <property type="match status" value="1"/>
</dbReference>
<reference evidence="2" key="1">
    <citation type="journal article" date="2023" name="Science">
        <title>Genome structures resolve the early diversification of teleost fishes.</title>
        <authorList>
            <person name="Parey E."/>
            <person name="Louis A."/>
            <person name="Montfort J."/>
            <person name="Bouchez O."/>
            <person name="Roques C."/>
            <person name="Iampietro C."/>
            <person name="Lluch J."/>
            <person name="Castinel A."/>
            <person name="Donnadieu C."/>
            <person name="Desvignes T."/>
            <person name="Floi Bucao C."/>
            <person name="Jouanno E."/>
            <person name="Wen M."/>
            <person name="Mejri S."/>
            <person name="Dirks R."/>
            <person name="Jansen H."/>
            <person name="Henkel C."/>
            <person name="Chen W.J."/>
            <person name="Zahm M."/>
            <person name="Cabau C."/>
            <person name="Klopp C."/>
            <person name="Thompson A.W."/>
            <person name="Robinson-Rechavi M."/>
            <person name="Braasch I."/>
            <person name="Lecointre G."/>
            <person name="Bobe J."/>
            <person name="Postlethwait J.H."/>
            <person name="Berthelot C."/>
            <person name="Roest Crollius H."/>
            <person name="Guiguen Y."/>
        </authorList>
    </citation>
    <scope>NUCLEOTIDE SEQUENCE</scope>
    <source>
        <strain evidence="2">NC1722</strain>
    </source>
</reference>
<dbReference type="Proteomes" id="UP001221898">
    <property type="component" value="Unassembled WGS sequence"/>
</dbReference>
<evidence type="ECO:0000313" key="3">
    <source>
        <dbReference type="Proteomes" id="UP001221898"/>
    </source>
</evidence>
<dbReference type="GO" id="GO:0006890">
    <property type="term" value="P:retrograde vesicle-mediated transport, Golgi to endoplasmic reticulum"/>
    <property type="evidence" value="ECO:0007669"/>
    <property type="project" value="TreeGrafter"/>
</dbReference>
<accession>A0AAD7S7Y9</accession>
<organism evidence="2 3">
    <name type="scientific">Aldrovandia affinis</name>
    <dbReference type="NCBI Taxonomy" id="143900"/>
    <lineage>
        <taxon>Eukaryota</taxon>
        <taxon>Metazoa</taxon>
        <taxon>Chordata</taxon>
        <taxon>Craniata</taxon>
        <taxon>Vertebrata</taxon>
        <taxon>Euteleostomi</taxon>
        <taxon>Actinopterygii</taxon>
        <taxon>Neopterygii</taxon>
        <taxon>Teleostei</taxon>
        <taxon>Notacanthiformes</taxon>
        <taxon>Halosauridae</taxon>
        <taxon>Aldrovandia</taxon>
    </lineage>
</organism>
<dbReference type="EMBL" id="JAINUG010000096">
    <property type="protein sequence ID" value="KAJ8397644.1"/>
    <property type="molecule type" value="Genomic_DNA"/>
</dbReference>
<dbReference type="PANTHER" id="PTHR15922:SF2">
    <property type="entry name" value="NBAS SUBUNIT OF NRZ TETHERING COMPLEX"/>
    <property type="match status" value="1"/>
</dbReference>
<protein>
    <recommendedName>
        <fullName evidence="1">NBAS subunit of NRZ tethering complex C-terminal domain-containing protein</fullName>
    </recommendedName>
</protein>
<evidence type="ECO:0000259" key="1">
    <source>
        <dbReference type="Pfam" id="PF22913"/>
    </source>
</evidence>
<dbReference type="GO" id="GO:0070939">
    <property type="term" value="C:Dsl1/NZR complex"/>
    <property type="evidence" value="ECO:0007669"/>
    <property type="project" value="TreeGrafter"/>
</dbReference>
<keyword evidence="3" id="KW-1185">Reference proteome</keyword>
<gene>
    <name evidence="2" type="ORF">AAFF_G00436430</name>
</gene>
<feature type="domain" description="NBAS subunit of NRZ tethering complex C-terminal" evidence="1">
    <location>
        <begin position="65"/>
        <end position="189"/>
    </location>
</feature>
<sequence>MRKKGSDESDHLAENSPATFDEALRHLQQSLAHLETLSHSFILSLKNSDQELLQNYSRLYDLSRSDKEKIHDLAVNMSMDGQPLSHVEQLLEVAVGPLDIPLKSVVHDAIERIVSALRGDNAALVDSRDPLKVLEGIVTSVHSNVQNGGSALSSDDLLAWLRPFCGNTSMPVKPRIEVLQILEQAFHLTDQDSRLLVFFRSQAVLKSCWPVKQLEIGDIENEEKRYQLFVELLNSSSKWEEMQHLMLLLQAWPPMTSEAIASSVENPWVKLTTAIMSHCASGTGCDDVGREVLGMCRSLRPTKHKLPVECIRLISGLLLQQPGFQLPALKLMTESGDEHLLTLTLAQISSVNKADESNCDAELLDLLLDAGFLIRCVETAFYPSLVDHLLTHHQERGWDVEEMCREMRQAGRVAEAGSLLLAYRGTHQGQFTFNTALAVVKRWL</sequence>